<reference evidence="2 3" key="1">
    <citation type="journal article" date="2018" name="Sci. Rep.">
        <title>Genomic signatures of local adaptation to the degree of environmental predictability in rotifers.</title>
        <authorList>
            <person name="Franch-Gras L."/>
            <person name="Hahn C."/>
            <person name="Garcia-Roger E.M."/>
            <person name="Carmona M.J."/>
            <person name="Serra M."/>
            <person name="Gomez A."/>
        </authorList>
    </citation>
    <scope>NUCLEOTIDE SEQUENCE [LARGE SCALE GENOMIC DNA]</scope>
    <source>
        <strain evidence="2">HYR1</strain>
    </source>
</reference>
<evidence type="ECO:0000313" key="3">
    <source>
        <dbReference type="Proteomes" id="UP000276133"/>
    </source>
</evidence>
<protein>
    <submittedName>
        <fullName evidence="2">Uncharacterized protein</fullName>
    </submittedName>
</protein>
<evidence type="ECO:0000313" key="2">
    <source>
        <dbReference type="EMBL" id="RNA23484.1"/>
    </source>
</evidence>
<dbReference type="AlphaFoldDB" id="A0A3M7RJ30"/>
<dbReference type="Proteomes" id="UP000276133">
    <property type="component" value="Unassembled WGS sequence"/>
</dbReference>
<gene>
    <name evidence="2" type="ORF">BpHYR1_054202</name>
</gene>
<name>A0A3M7RJ30_BRAPC</name>
<proteinExistence type="predicted"/>
<feature type="region of interest" description="Disordered" evidence="1">
    <location>
        <begin position="1"/>
        <end position="25"/>
    </location>
</feature>
<comment type="caution">
    <text evidence="2">The sequence shown here is derived from an EMBL/GenBank/DDBJ whole genome shotgun (WGS) entry which is preliminary data.</text>
</comment>
<sequence length="124" mass="13617">MMPVGTIKSKSFNLPNAESRPNDCEKRGQFESGYYLGVDHIDKTDAISQKVVYVHTESLGHVAQAGEYHHSVQKTCDTIHQTAHDGQIFNVMRTPKPGPRLKNTCTEAASQTLSSNILSNSGVM</sequence>
<organism evidence="2 3">
    <name type="scientific">Brachionus plicatilis</name>
    <name type="common">Marine rotifer</name>
    <name type="synonym">Brachionus muelleri</name>
    <dbReference type="NCBI Taxonomy" id="10195"/>
    <lineage>
        <taxon>Eukaryota</taxon>
        <taxon>Metazoa</taxon>
        <taxon>Spiralia</taxon>
        <taxon>Gnathifera</taxon>
        <taxon>Rotifera</taxon>
        <taxon>Eurotatoria</taxon>
        <taxon>Monogononta</taxon>
        <taxon>Pseudotrocha</taxon>
        <taxon>Ploima</taxon>
        <taxon>Brachionidae</taxon>
        <taxon>Brachionus</taxon>
    </lineage>
</organism>
<dbReference type="EMBL" id="REGN01003279">
    <property type="protein sequence ID" value="RNA23484.1"/>
    <property type="molecule type" value="Genomic_DNA"/>
</dbReference>
<keyword evidence="3" id="KW-1185">Reference proteome</keyword>
<accession>A0A3M7RJ30</accession>
<evidence type="ECO:0000256" key="1">
    <source>
        <dbReference type="SAM" id="MobiDB-lite"/>
    </source>
</evidence>